<feature type="transmembrane region" description="Helical" evidence="10">
    <location>
        <begin position="234"/>
        <end position="255"/>
    </location>
</feature>
<evidence type="ECO:0000256" key="4">
    <source>
        <dbReference type="ARBA" id="ARBA00022692"/>
    </source>
</evidence>
<dbReference type="EC" id="2.3.1.199" evidence="10"/>
<gene>
    <name evidence="12" type="primary">LOC113799747</name>
</gene>
<dbReference type="GO" id="GO:0030148">
    <property type="term" value="P:sphingolipid biosynthetic process"/>
    <property type="evidence" value="ECO:0007669"/>
    <property type="project" value="TreeGrafter"/>
</dbReference>
<evidence type="ECO:0000256" key="3">
    <source>
        <dbReference type="ARBA" id="ARBA00022679"/>
    </source>
</evidence>
<dbReference type="Pfam" id="PF01151">
    <property type="entry name" value="ELO"/>
    <property type="match status" value="1"/>
</dbReference>
<dbReference type="RefSeq" id="XP_027206238.1">
    <property type="nucleotide sequence ID" value="XM_027350437.1"/>
</dbReference>
<dbReference type="GO" id="GO:0019367">
    <property type="term" value="P:fatty acid elongation, saturated fatty acid"/>
    <property type="evidence" value="ECO:0007669"/>
    <property type="project" value="TreeGrafter"/>
</dbReference>
<evidence type="ECO:0000256" key="10">
    <source>
        <dbReference type="RuleBase" id="RU361115"/>
    </source>
</evidence>
<evidence type="ECO:0000256" key="5">
    <source>
        <dbReference type="ARBA" id="ARBA00022832"/>
    </source>
</evidence>
<keyword evidence="2 10" id="KW-0444">Lipid biosynthesis</keyword>
<dbReference type="GO" id="GO:0034625">
    <property type="term" value="P:fatty acid elongation, monounsaturated fatty acid"/>
    <property type="evidence" value="ECO:0007669"/>
    <property type="project" value="TreeGrafter"/>
</dbReference>
<dbReference type="OMA" id="RFIHWFH"/>
<comment type="subcellular location">
    <subcellularLocation>
        <location evidence="1">Membrane</location>
        <topology evidence="1">Multi-pass membrane protein</topology>
    </subcellularLocation>
</comment>
<feature type="transmembrane region" description="Helical" evidence="10">
    <location>
        <begin position="112"/>
        <end position="134"/>
    </location>
</feature>
<evidence type="ECO:0000256" key="9">
    <source>
        <dbReference type="ARBA" id="ARBA00023160"/>
    </source>
</evidence>
<protein>
    <recommendedName>
        <fullName evidence="10">Elongation of very long chain fatty acids protein</fullName>
        <ecNumber evidence="10">2.3.1.199</ecNumber>
    </recommendedName>
    <alternativeName>
        <fullName evidence="10">Very-long-chain 3-oxoacyl-CoA synthase</fullName>
    </alternativeName>
</protein>
<dbReference type="KEGG" id="dpte:113799747"/>
<feature type="transmembrane region" description="Helical" evidence="10">
    <location>
        <begin position="34"/>
        <end position="52"/>
    </location>
</feature>
<name>A0A6P6YL07_DERPT</name>
<keyword evidence="11" id="KW-1185">Reference proteome</keyword>
<dbReference type="GO" id="GO:0005789">
    <property type="term" value="C:endoplasmic reticulum membrane"/>
    <property type="evidence" value="ECO:0007669"/>
    <property type="project" value="TreeGrafter"/>
</dbReference>
<dbReference type="InterPro" id="IPR030457">
    <property type="entry name" value="ELO_CS"/>
</dbReference>
<keyword evidence="8 10" id="KW-0472">Membrane</keyword>
<dbReference type="GO" id="GO:0009922">
    <property type="term" value="F:fatty acid elongase activity"/>
    <property type="evidence" value="ECO:0007669"/>
    <property type="project" value="UniProtKB-EC"/>
</dbReference>
<dbReference type="OrthoDB" id="434092at2759"/>
<comment type="catalytic activity">
    <reaction evidence="10">
        <text>a very-long-chain acyl-CoA + malonyl-CoA + H(+) = a very-long-chain 3-oxoacyl-CoA + CO2 + CoA</text>
        <dbReference type="Rhea" id="RHEA:32727"/>
        <dbReference type="ChEBI" id="CHEBI:15378"/>
        <dbReference type="ChEBI" id="CHEBI:16526"/>
        <dbReference type="ChEBI" id="CHEBI:57287"/>
        <dbReference type="ChEBI" id="CHEBI:57384"/>
        <dbReference type="ChEBI" id="CHEBI:90725"/>
        <dbReference type="ChEBI" id="CHEBI:90736"/>
        <dbReference type="EC" id="2.3.1.199"/>
    </reaction>
</comment>
<dbReference type="AlphaFoldDB" id="A0A6P6YL07"/>
<evidence type="ECO:0000256" key="6">
    <source>
        <dbReference type="ARBA" id="ARBA00022989"/>
    </source>
</evidence>
<dbReference type="InParanoid" id="A0A6P6YL07"/>
<dbReference type="PANTHER" id="PTHR11157">
    <property type="entry name" value="FATTY ACID ACYL TRANSFERASE-RELATED"/>
    <property type="match status" value="1"/>
</dbReference>
<proteinExistence type="inferred from homology"/>
<keyword evidence="3 10" id="KW-0808">Transferase</keyword>
<keyword evidence="9 10" id="KW-0275">Fatty acid biosynthesis</keyword>
<feature type="transmembrane region" description="Helical" evidence="10">
    <location>
        <begin position="167"/>
        <end position="185"/>
    </location>
</feature>
<dbReference type="PROSITE" id="PS01188">
    <property type="entry name" value="ELO"/>
    <property type="match status" value="1"/>
</dbReference>
<keyword evidence="4 10" id="KW-0812">Transmembrane</keyword>
<dbReference type="PANTHER" id="PTHR11157:SF17">
    <property type="entry name" value="ELONGATION OF VERY LONG CHAIN FATTY ACIDS PROTEIN 6"/>
    <property type="match status" value="1"/>
</dbReference>
<dbReference type="GO" id="GO:0042761">
    <property type="term" value="P:very long-chain fatty acid biosynthetic process"/>
    <property type="evidence" value="ECO:0007669"/>
    <property type="project" value="TreeGrafter"/>
</dbReference>
<sequence>MIKGYLFIIIIFALMIRFDDRIPFLETEWFQSYWTISIPIAFIYVFLIVWLPNRIQKPMKCTKYLQLWNFTLTIFSISATYRLGWNFFDKIYQHGFRATYCDRDYHHDRRVYYWYFLFVSSKVFEMGDTMFLLASQKHVRFIHWFHHVLTMIYSWYIAVYLPAIGRWMSTMNVTIHSLMYGYYFIRSCRIRLPSFIAITVTILQTSQMFIGLIINLLALYEKLIRSDDHCSNGGYTIESGLIMYIIYVFLFIRLFRK</sequence>
<dbReference type="GO" id="GO:0034626">
    <property type="term" value="P:fatty acid elongation, polyunsaturated fatty acid"/>
    <property type="evidence" value="ECO:0007669"/>
    <property type="project" value="TreeGrafter"/>
</dbReference>
<feature type="transmembrane region" description="Helical" evidence="10">
    <location>
        <begin position="64"/>
        <end position="83"/>
    </location>
</feature>
<keyword evidence="6 10" id="KW-1133">Transmembrane helix</keyword>
<keyword evidence="5 10" id="KW-0276">Fatty acid metabolism</keyword>
<feature type="non-terminal residue" evidence="12">
    <location>
        <position position="257"/>
    </location>
</feature>
<comment type="similarity">
    <text evidence="10">Belongs to the ELO family.</text>
</comment>
<evidence type="ECO:0000313" key="12">
    <source>
        <dbReference type="RefSeq" id="XP_027206238.1"/>
    </source>
</evidence>
<dbReference type="InterPro" id="IPR002076">
    <property type="entry name" value="ELO_fam"/>
</dbReference>
<evidence type="ECO:0000256" key="8">
    <source>
        <dbReference type="ARBA" id="ARBA00023136"/>
    </source>
</evidence>
<keyword evidence="7 10" id="KW-0443">Lipid metabolism</keyword>
<evidence type="ECO:0000256" key="2">
    <source>
        <dbReference type="ARBA" id="ARBA00022516"/>
    </source>
</evidence>
<dbReference type="Proteomes" id="UP000515146">
    <property type="component" value="Unplaced"/>
</dbReference>
<evidence type="ECO:0000256" key="1">
    <source>
        <dbReference type="ARBA" id="ARBA00004141"/>
    </source>
</evidence>
<evidence type="ECO:0000256" key="7">
    <source>
        <dbReference type="ARBA" id="ARBA00023098"/>
    </source>
</evidence>
<reference evidence="12" key="1">
    <citation type="submission" date="2025-08" db="UniProtKB">
        <authorList>
            <consortium name="RefSeq"/>
        </authorList>
    </citation>
    <scope>IDENTIFICATION</scope>
    <source>
        <strain evidence="12">Airmid</strain>
    </source>
</reference>
<feature type="transmembrane region" description="Helical" evidence="10">
    <location>
        <begin position="192"/>
        <end position="214"/>
    </location>
</feature>
<feature type="transmembrane region" description="Helical" evidence="10">
    <location>
        <begin position="141"/>
        <end position="161"/>
    </location>
</feature>
<accession>A0A6P6YL07</accession>
<organism evidence="11 12">
    <name type="scientific">Dermatophagoides pteronyssinus</name>
    <name type="common">European house dust mite</name>
    <dbReference type="NCBI Taxonomy" id="6956"/>
    <lineage>
        <taxon>Eukaryota</taxon>
        <taxon>Metazoa</taxon>
        <taxon>Ecdysozoa</taxon>
        <taxon>Arthropoda</taxon>
        <taxon>Chelicerata</taxon>
        <taxon>Arachnida</taxon>
        <taxon>Acari</taxon>
        <taxon>Acariformes</taxon>
        <taxon>Sarcoptiformes</taxon>
        <taxon>Astigmata</taxon>
        <taxon>Psoroptidia</taxon>
        <taxon>Analgoidea</taxon>
        <taxon>Pyroglyphidae</taxon>
        <taxon>Dermatophagoidinae</taxon>
        <taxon>Dermatophagoides</taxon>
    </lineage>
</organism>
<evidence type="ECO:0000313" key="11">
    <source>
        <dbReference type="Proteomes" id="UP000515146"/>
    </source>
</evidence>